<dbReference type="RefSeq" id="WP_191074221.1">
    <property type="nucleotide sequence ID" value="NZ_JACTAG010000001.1"/>
</dbReference>
<keyword evidence="2" id="KW-1185">Reference proteome</keyword>
<name>A0A927D2L4_9RHOB</name>
<gene>
    <name evidence="1" type="ORF">H9Q16_04875</name>
</gene>
<proteinExistence type="predicted"/>
<comment type="caution">
    <text evidence="1">The sequence shown here is derived from an EMBL/GenBank/DDBJ whole genome shotgun (WGS) entry which is preliminary data.</text>
</comment>
<evidence type="ECO:0000313" key="1">
    <source>
        <dbReference type="EMBL" id="MBD3663246.1"/>
    </source>
</evidence>
<sequence length="189" mass="21032">MKKFNDKNAVIPLEIVTLFGTVAVSRIAAMKTKAVLDQMPDVRKALDQLPKERGQTKSLGRFDVENGGMEDEFEEFMTHGFETLIPDFRNPPTKFPVPEIPENVLLCARVLRALRDAVEEQRIQREAVEDLQSLVDGLGSSAHPLIQIFVALFKAGLSEAQARLDELNDLIAGLIRTANNNDCEIPATF</sequence>
<dbReference type="AlphaFoldDB" id="A0A927D2L4"/>
<dbReference type="Proteomes" id="UP000635142">
    <property type="component" value="Unassembled WGS sequence"/>
</dbReference>
<reference evidence="1" key="1">
    <citation type="submission" date="2020-08" db="EMBL/GenBank/DDBJ databases">
        <title>Sulfitobacter aestuariivivens sp. nov., isolated from a tidal flat.</title>
        <authorList>
            <person name="Park S."/>
            <person name="Yoon J.-H."/>
        </authorList>
    </citation>
    <scope>NUCLEOTIDE SEQUENCE</scope>
    <source>
        <strain evidence="1">TSTF-M16</strain>
    </source>
</reference>
<accession>A0A927D2L4</accession>
<protein>
    <submittedName>
        <fullName evidence="1">Uncharacterized protein</fullName>
    </submittedName>
</protein>
<organism evidence="1 2">
    <name type="scientific">Sulfitobacter aestuariivivens</name>
    <dbReference type="NCBI Taxonomy" id="2766981"/>
    <lineage>
        <taxon>Bacteria</taxon>
        <taxon>Pseudomonadati</taxon>
        <taxon>Pseudomonadota</taxon>
        <taxon>Alphaproteobacteria</taxon>
        <taxon>Rhodobacterales</taxon>
        <taxon>Roseobacteraceae</taxon>
        <taxon>Sulfitobacter</taxon>
    </lineage>
</organism>
<evidence type="ECO:0000313" key="2">
    <source>
        <dbReference type="Proteomes" id="UP000635142"/>
    </source>
</evidence>
<dbReference type="EMBL" id="JACTAG010000001">
    <property type="protein sequence ID" value="MBD3663246.1"/>
    <property type="molecule type" value="Genomic_DNA"/>
</dbReference>